<dbReference type="Pfam" id="PF03033">
    <property type="entry name" value="Glyco_transf_28"/>
    <property type="match status" value="1"/>
</dbReference>
<sequence>MKALFTVTGRGMGGDAITALNIARALEKRGFECEFALDHSAPGILFRKRGIEWHRVRIPQAGGHAATLKNTIKAALSTLRAVYETLKLIRRTEPDVVVGVIGGGAIVGCLSARIARVPAVGILITPLDARVCTRLNRNIALPESSLFGKNYRGVESIYSPINPEITRGEPERAVERMPTDFDPEKPTIVFSSGSSLFRLMAEAAVKTAESGIDANIVTVGHPLREEYMRIIDHEGIINLGYIDWISDLYSLADLAVLSDDGVMVHEAIALQVPVVALRGVKYGRYHNMASVFPSAVIGAGNDDVVDAISRALSDSENIKAAARKYSDDVLAAADRIAGIIAEEASRRSKDG</sequence>
<proteinExistence type="inferred from homology"/>
<evidence type="ECO:0000256" key="3">
    <source>
        <dbReference type="ARBA" id="ARBA00022679"/>
    </source>
</evidence>
<dbReference type="PANTHER" id="PTHR21015:SF22">
    <property type="entry name" value="GLYCOSYLTRANSFERASE"/>
    <property type="match status" value="1"/>
</dbReference>
<evidence type="ECO:0000259" key="4">
    <source>
        <dbReference type="Pfam" id="PF03033"/>
    </source>
</evidence>
<dbReference type="AlphaFoldDB" id="A0A9E7RTF3"/>
<feature type="domain" description="Glycosyltransferase family 28 N-terminal" evidence="4">
    <location>
        <begin position="6"/>
        <end position="119"/>
    </location>
</feature>
<gene>
    <name evidence="5" type="ORF">N5910_01020</name>
</gene>
<keyword evidence="2 5" id="KW-0328">Glycosyltransferase</keyword>
<dbReference type="GeneID" id="75105790"/>
<name>A0A9E7RTF3_METWO</name>
<dbReference type="InterPro" id="IPR004276">
    <property type="entry name" value="GlycoTrans_28_N"/>
</dbReference>
<dbReference type="Proteomes" id="UP001065373">
    <property type="component" value="Chromosome"/>
</dbReference>
<protein>
    <submittedName>
        <fullName evidence="5">Glycosyltransferase</fullName>
        <ecNumber evidence="5">2.4.-.-</ecNumber>
    </submittedName>
</protein>
<accession>A0A9E7RTF3</accession>
<dbReference type="Gene3D" id="3.40.50.2000">
    <property type="entry name" value="Glycogen Phosphorylase B"/>
    <property type="match status" value="2"/>
</dbReference>
<dbReference type="RefSeq" id="WP_261599659.1">
    <property type="nucleotide sequence ID" value="NZ_CP104550.1"/>
</dbReference>
<dbReference type="PANTHER" id="PTHR21015">
    <property type="entry name" value="UDP-N-ACETYLGLUCOSAMINE--N-ACETYLMURAMYL-(PENTAPEPTIDE) PYROPHOSPHORYL-UNDECAPRENOL N-ACETYLGLUCOSAMINE TRANSFERASE 1"/>
    <property type="match status" value="1"/>
</dbReference>
<dbReference type="SUPFAM" id="SSF53756">
    <property type="entry name" value="UDP-Glycosyltransferase/glycogen phosphorylase"/>
    <property type="match status" value="1"/>
</dbReference>
<reference evidence="5" key="1">
    <citation type="submission" date="2022-09" db="EMBL/GenBank/DDBJ databases">
        <title>Characterization of three MwoI isoschizomers from sequenced genome and metagenomes.</title>
        <authorList>
            <person name="Fomenkov A."/>
            <person name="Xu S.Y."/>
            <person name="Roberts R.J."/>
        </authorList>
    </citation>
    <scope>NUCLEOTIDE SEQUENCE</scope>
    <source>
        <strain evidence="5">DSM 2970</strain>
    </source>
</reference>
<comment type="similarity">
    <text evidence="1">Belongs to the glycosyltransferase 28 family.</text>
</comment>
<organism evidence="5">
    <name type="scientific">Methanothermobacter wolfeii</name>
    <name type="common">Methanobacterium wolfei</name>
    <dbReference type="NCBI Taxonomy" id="145261"/>
    <lineage>
        <taxon>Archaea</taxon>
        <taxon>Methanobacteriati</taxon>
        <taxon>Methanobacteriota</taxon>
        <taxon>Methanomada group</taxon>
        <taxon>Methanobacteria</taxon>
        <taxon>Methanobacteriales</taxon>
        <taxon>Methanobacteriaceae</taxon>
        <taxon>Methanothermobacter</taxon>
    </lineage>
</organism>
<dbReference type="GO" id="GO:0016758">
    <property type="term" value="F:hexosyltransferase activity"/>
    <property type="evidence" value="ECO:0007669"/>
    <property type="project" value="InterPro"/>
</dbReference>
<dbReference type="GO" id="GO:0005975">
    <property type="term" value="P:carbohydrate metabolic process"/>
    <property type="evidence" value="ECO:0007669"/>
    <property type="project" value="InterPro"/>
</dbReference>
<evidence type="ECO:0000256" key="1">
    <source>
        <dbReference type="ARBA" id="ARBA00006962"/>
    </source>
</evidence>
<evidence type="ECO:0000313" key="5">
    <source>
        <dbReference type="EMBL" id="UXH31916.1"/>
    </source>
</evidence>
<dbReference type="EMBL" id="CP104550">
    <property type="protein sequence ID" value="UXH31916.1"/>
    <property type="molecule type" value="Genomic_DNA"/>
</dbReference>
<evidence type="ECO:0000256" key="2">
    <source>
        <dbReference type="ARBA" id="ARBA00022676"/>
    </source>
</evidence>
<keyword evidence="3 5" id="KW-0808">Transferase</keyword>
<dbReference type="EC" id="2.4.-.-" evidence="5"/>